<dbReference type="GO" id="GO:0006935">
    <property type="term" value="P:chemotaxis"/>
    <property type="evidence" value="ECO:0007669"/>
    <property type="project" value="InterPro"/>
</dbReference>
<sequence>MTPKRRRIDWDQLRTRLAAAREAAADHVLSPERVEAIYRERAEALARPRTEADRASGFRVLEVEVGGERFGVDLRDVAEVLPFDGGTPVPGGPSELVGVVNVRGDLRSVTDLGRLLGVTGSNILGFVVLIRGAEAALRVDRAEAVRTIELAADARPDSPFVRGVTADRLRVLDTAALLAHPVFRGPSGKE</sequence>
<dbReference type="GO" id="GO:0007165">
    <property type="term" value="P:signal transduction"/>
    <property type="evidence" value="ECO:0007669"/>
    <property type="project" value="InterPro"/>
</dbReference>
<dbReference type="Pfam" id="PF01584">
    <property type="entry name" value="CheW"/>
    <property type="match status" value="1"/>
</dbReference>
<dbReference type="Gene3D" id="2.30.30.40">
    <property type="entry name" value="SH3 Domains"/>
    <property type="match status" value="1"/>
</dbReference>
<name>A0A5C1AI28_9BACT</name>
<dbReference type="EMBL" id="CP042425">
    <property type="protein sequence ID" value="QEL16618.1"/>
    <property type="molecule type" value="Genomic_DNA"/>
</dbReference>
<gene>
    <name evidence="2" type="ORF">PX52LOC_03578</name>
</gene>
<dbReference type="AlphaFoldDB" id="A0A5C1AI28"/>
<reference evidence="3" key="1">
    <citation type="submission" date="2019-08" db="EMBL/GenBank/DDBJ databases">
        <title>Limnoglobus roseus gen. nov., sp. nov., a novel freshwater planctomycete with a giant genome from the family Gemmataceae.</title>
        <authorList>
            <person name="Kulichevskaya I.S."/>
            <person name="Naumoff D.G."/>
            <person name="Miroshnikov K."/>
            <person name="Ivanova A."/>
            <person name="Philippov D.A."/>
            <person name="Hakobyan A."/>
            <person name="Rijpstra I.C."/>
            <person name="Sinninghe Damste J.S."/>
            <person name="Liesack W."/>
            <person name="Dedysh S.N."/>
        </authorList>
    </citation>
    <scope>NUCLEOTIDE SEQUENCE [LARGE SCALE GENOMIC DNA]</scope>
    <source>
        <strain evidence="3">PX52</strain>
    </source>
</reference>
<evidence type="ECO:0000259" key="1">
    <source>
        <dbReference type="PROSITE" id="PS50851"/>
    </source>
</evidence>
<dbReference type="InterPro" id="IPR039315">
    <property type="entry name" value="CheW"/>
</dbReference>
<dbReference type="Proteomes" id="UP000324974">
    <property type="component" value="Chromosome"/>
</dbReference>
<dbReference type="RefSeq" id="WP_149111325.1">
    <property type="nucleotide sequence ID" value="NZ_CP042425.1"/>
</dbReference>
<dbReference type="PANTHER" id="PTHR22617">
    <property type="entry name" value="CHEMOTAXIS SENSOR HISTIDINE KINASE-RELATED"/>
    <property type="match status" value="1"/>
</dbReference>
<dbReference type="Gene3D" id="2.40.50.180">
    <property type="entry name" value="CheA-289, Domain 4"/>
    <property type="match status" value="1"/>
</dbReference>
<proteinExistence type="predicted"/>
<evidence type="ECO:0000313" key="3">
    <source>
        <dbReference type="Proteomes" id="UP000324974"/>
    </source>
</evidence>
<dbReference type="KEGG" id="lrs:PX52LOC_03578"/>
<dbReference type="InterPro" id="IPR002545">
    <property type="entry name" value="CheW-lke_dom"/>
</dbReference>
<dbReference type="SUPFAM" id="SSF50341">
    <property type="entry name" value="CheW-like"/>
    <property type="match status" value="1"/>
</dbReference>
<accession>A0A5C1AI28</accession>
<protein>
    <submittedName>
        <fullName evidence="2">Chemotaxis protein CheW</fullName>
    </submittedName>
</protein>
<evidence type="ECO:0000313" key="2">
    <source>
        <dbReference type="EMBL" id="QEL16618.1"/>
    </source>
</evidence>
<dbReference type="PANTHER" id="PTHR22617:SF43">
    <property type="entry name" value="PROTEIN PILI"/>
    <property type="match status" value="1"/>
</dbReference>
<dbReference type="InterPro" id="IPR036061">
    <property type="entry name" value="CheW-like_dom_sf"/>
</dbReference>
<organism evidence="2 3">
    <name type="scientific">Limnoglobus roseus</name>
    <dbReference type="NCBI Taxonomy" id="2598579"/>
    <lineage>
        <taxon>Bacteria</taxon>
        <taxon>Pseudomonadati</taxon>
        <taxon>Planctomycetota</taxon>
        <taxon>Planctomycetia</taxon>
        <taxon>Gemmatales</taxon>
        <taxon>Gemmataceae</taxon>
        <taxon>Limnoglobus</taxon>
    </lineage>
</organism>
<dbReference type="GO" id="GO:0005829">
    <property type="term" value="C:cytosol"/>
    <property type="evidence" value="ECO:0007669"/>
    <property type="project" value="TreeGrafter"/>
</dbReference>
<dbReference type="SMART" id="SM00260">
    <property type="entry name" value="CheW"/>
    <property type="match status" value="1"/>
</dbReference>
<dbReference type="OrthoDB" id="9794382at2"/>
<keyword evidence="3" id="KW-1185">Reference proteome</keyword>
<feature type="domain" description="CheW-like" evidence="1">
    <location>
        <begin position="57"/>
        <end position="190"/>
    </location>
</feature>
<dbReference type="PROSITE" id="PS50851">
    <property type="entry name" value="CHEW"/>
    <property type="match status" value="1"/>
</dbReference>